<evidence type="ECO:0000256" key="2">
    <source>
        <dbReference type="ARBA" id="ARBA00022723"/>
    </source>
</evidence>
<evidence type="ECO:0000256" key="3">
    <source>
        <dbReference type="ARBA" id="ARBA00022801"/>
    </source>
</evidence>
<keyword evidence="1 6" id="KW-0645">Protease</keyword>
<accession>A0A076FDY1</accession>
<dbReference type="Proteomes" id="UP000028486">
    <property type="component" value="Chromosome"/>
</dbReference>
<proteinExistence type="inferred from homology"/>
<dbReference type="RefSeq" id="WP_038455471.1">
    <property type="nucleotide sequence ID" value="NZ_CP009043.1"/>
</dbReference>
<comment type="cofactor">
    <cofactor evidence="6">
        <name>Zn(2+)</name>
        <dbReference type="ChEBI" id="CHEBI:29105"/>
    </cofactor>
    <text evidence="6">Binds 1 zinc ion per subunit.</text>
</comment>
<dbReference type="InterPro" id="IPR051156">
    <property type="entry name" value="Mito/Outer_Membr_Metalloprot"/>
</dbReference>
<dbReference type="GO" id="GO:0016020">
    <property type="term" value="C:membrane"/>
    <property type="evidence" value="ECO:0007669"/>
    <property type="project" value="TreeGrafter"/>
</dbReference>
<evidence type="ECO:0000259" key="8">
    <source>
        <dbReference type="Pfam" id="PF01435"/>
    </source>
</evidence>
<keyword evidence="7" id="KW-0732">Signal</keyword>
<dbReference type="STRING" id="1244531.CIG2463D_0166"/>
<dbReference type="Pfam" id="PF01435">
    <property type="entry name" value="Peptidase_M48"/>
    <property type="match status" value="1"/>
</dbReference>
<dbReference type="GO" id="GO:0051603">
    <property type="term" value="P:proteolysis involved in protein catabolic process"/>
    <property type="evidence" value="ECO:0007669"/>
    <property type="project" value="TreeGrafter"/>
</dbReference>
<dbReference type="PANTHER" id="PTHR22726">
    <property type="entry name" value="METALLOENDOPEPTIDASE OMA1"/>
    <property type="match status" value="1"/>
</dbReference>
<sequence>MKVKFIIFSMVLASLLVGCISSSTNQTAVVDDRKQLFLVSSAQMDESANLAYAQTISKAKSTKTLNVDAAQTKRVKAISLRLIKEVGVFRKDALNWDWQVNVIDEETINAWCMPGGKIVVYSGIIKSLNLNDDELAAIVAHEISHALREHSREKASVDMAKNLAIGLGGKLLGLDENAQSLADLASKYTLTLPFSRSNETEADTMGLELMARAGFDPKAAVNVWKKMSKLNSSAPLEMLSTHPSNQSRIENLQNLSKKVEPLYK</sequence>
<keyword evidence="2" id="KW-0479">Metal-binding</keyword>
<dbReference type="OrthoDB" id="9810445at2"/>
<keyword evidence="5 6" id="KW-0482">Metalloprotease</keyword>
<dbReference type="eggNOG" id="COG0501">
    <property type="taxonomic scope" value="Bacteria"/>
</dbReference>
<gene>
    <name evidence="9" type="ORF">CIG1485E_0163</name>
</gene>
<evidence type="ECO:0000256" key="7">
    <source>
        <dbReference type="SAM" id="SignalP"/>
    </source>
</evidence>
<dbReference type="AlphaFoldDB" id="A0A076FDY1"/>
<evidence type="ECO:0000313" key="10">
    <source>
        <dbReference type="Proteomes" id="UP000028486"/>
    </source>
</evidence>
<organism evidence="9 10">
    <name type="scientific">Campylobacter iguaniorum</name>
    <dbReference type="NCBI Taxonomy" id="1244531"/>
    <lineage>
        <taxon>Bacteria</taxon>
        <taxon>Pseudomonadati</taxon>
        <taxon>Campylobacterota</taxon>
        <taxon>Epsilonproteobacteria</taxon>
        <taxon>Campylobacterales</taxon>
        <taxon>Campylobacteraceae</taxon>
        <taxon>Campylobacter</taxon>
    </lineage>
</organism>
<protein>
    <submittedName>
        <fullName evidence="9">Peptidase, M48 family</fullName>
    </submittedName>
</protein>
<dbReference type="HOGENOM" id="CLU_029002_5_0_7"/>
<dbReference type="InterPro" id="IPR001915">
    <property type="entry name" value="Peptidase_M48"/>
</dbReference>
<dbReference type="GO" id="GO:0046872">
    <property type="term" value="F:metal ion binding"/>
    <property type="evidence" value="ECO:0007669"/>
    <property type="project" value="UniProtKB-KW"/>
</dbReference>
<name>A0A076FDY1_9BACT</name>
<feature type="domain" description="Peptidase M48" evidence="8">
    <location>
        <begin position="70"/>
        <end position="254"/>
    </location>
</feature>
<comment type="similarity">
    <text evidence="6">Belongs to the peptidase M48 family.</text>
</comment>
<reference evidence="10" key="1">
    <citation type="journal article" date="2014" name="Genome Announc.">
        <title>Complete Genome Sequence of Campylobacter iguaniorum Strain 1485ET, Isolated from a Bearded Dragon (Pogona vitticeps).</title>
        <authorList>
            <person name="Gilbert M.J."/>
            <person name="Miller W.G."/>
            <person name="Yee E."/>
            <person name="Kik M."/>
            <person name="Wagenaar J.A."/>
            <person name="Duim B."/>
        </authorList>
    </citation>
    <scope>NUCLEOTIDE SEQUENCE [LARGE SCALE GENOMIC DNA]</scope>
    <source>
        <strain evidence="10">1485E</strain>
    </source>
</reference>
<keyword evidence="10" id="KW-1185">Reference proteome</keyword>
<evidence type="ECO:0000256" key="1">
    <source>
        <dbReference type="ARBA" id="ARBA00022670"/>
    </source>
</evidence>
<feature type="chain" id="PRO_5001711717" evidence="7">
    <location>
        <begin position="29"/>
        <end position="264"/>
    </location>
</feature>
<dbReference type="KEGG" id="caj:CIG1485E_0163"/>
<dbReference type="PANTHER" id="PTHR22726:SF1">
    <property type="entry name" value="METALLOENDOPEPTIDASE OMA1, MITOCHONDRIAL"/>
    <property type="match status" value="1"/>
</dbReference>
<feature type="signal peptide" evidence="7">
    <location>
        <begin position="1"/>
        <end position="28"/>
    </location>
</feature>
<evidence type="ECO:0000256" key="5">
    <source>
        <dbReference type="ARBA" id="ARBA00023049"/>
    </source>
</evidence>
<evidence type="ECO:0000256" key="4">
    <source>
        <dbReference type="ARBA" id="ARBA00022833"/>
    </source>
</evidence>
<dbReference type="CDD" id="cd07331">
    <property type="entry name" value="M48C_Oma1_like"/>
    <property type="match status" value="1"/>
</dbReference>
<dbReference type="GO" id="GO:0004222">
    <property type="term" value="F:metalloendopeptidase activity"/>
    <property type="evidence" value="ECO:0007669"/>
    <property type="project" value="InterPro"/>
</dbReference>
<dbReference type="EMBL" id="CP009043">
    <property type="protein sequence ID" value="AII14039.1"/>
    <property type="molecule type" value="Genomic_DNA"/>
</dbReference>
<dbReference type="PROSITE" id="PS51257">
    <property type="entry name" value="PROKAR_LIPOPROTEIN"/>
    <property type="match status" value="1"/>
</dbReference>
<evidence type="ECO:0000313" key="9">
    <source>
        <dbReference type="EMBL" id="AII14039.1"/>
    </source>
</evidence>
<dbReference type="Gene3D" id="3.30.2010.10">
    <property type="entry name" value="Metalloproteases ('zincins'), catalytic domain"/>
    <property type="match status" value="1"/>
</dbReference>
<evidence type="ECO:0000256" key="6">
    <source>
        <dbReference type="RuleBase" id="RU003983"/>
    </source>
</evidence>
<keyword evidence="3 6" id="KW-0378">Hydrolase</keyword>
<keyword evidence="4 6" id="KW-0862">Zinc</keyword>